<dbReference type="PANTHER" id="PTHR41878">
    <property type="entry name" value="LEXA REPRESSOR-RELATED"/>
    <property type="match status" value="1"/>
</dbReference>
<accession>A0ABS3J8V1</accession>
<dbReference type="Gene3D" id="3.10.290.30">
    <property type="entry name" value="MM3350-like"/>
    <property type="match status" value="1"/>
</dbReference>
<dbReference type="PANTHER" id="PTHR41878:SF1">
    <property type="entry name" value="TNPR PROTEIN"/>
    <property type="match status" value="1"/>
</dbReference>
<evidence type="ECO:0000259" key="1">
    <source>
        <dbReference type="Pfam" id="PF07929"/>
    </source>
</evidence>
<dbReference type="Pfam" id="PF07929">
    <property type="entry name" value="PRiA4_ORF3"/>
    <property type="match status" value="1"/>
</dbReference>
<dbReference type="SUPFAM" id="SSF159941">
    <property type="entry name" value="MM3350-like"/>
    <property type="match status" value="1"/>
</dbReference>
<organism evidence="2 3">
    <name type="scientific">Jiella sonneratiae</name>
    <dbReference type="NCBI Taxonomy" id="2816856"/>
    <lineage>
        <taxon>Bacteria</taxon>
        <taxon>Pseudomonadati</taxon>
        <taxon>Pseudomonadota</taxon>
        <taxon>Alphaproteobacteria</taxon>
        <taxon>Hyphomicrobiales</taxon>
        <taxon>Aurantimonadaceae</taxon>
        <taxon>Jiella</taxon>
    </lineage>
</organism>
<proteinExistence type="predicted"/>
<dbReference type="InterPro" id="IPR024047">
    <property type="entry name" value="MM3350-like_sf"/>
</dbReference>
<sequence length="214" mass="23958">MNPSAKPAASEGVDEIATVRIELRDTDPLIWREVEVPTAMTLAALHDVIQTAMGWFDCHLWEFTIGRQGYGPPMDEDWGSETRQEASKVRLRDVLKPRRTTIDYLYDFGDSWEHRLTVTRVRASDPAASYPRYVGGERNAPPEDCGGIPGFYDLLDALADPGHPNHADATEWADDYDPHTVDERRIKDAFLGIAKRLNAARARPGGNRSPKRGS</sequence>
<comment type="caution">
    <text evidence="2">The sequence shown here is derived from an EMBL/GenBank/DDBJ whole genome shotgun (WGS) entry which is preliminary data.</text>
</comment>
<feature type="domain" description="Plasmid pRiA4b Orf3-like" evidence="1">
    <location>
        <begin position="16"/>
        <end position="183"/>
    </location>
</feature>
<name>A0ABS3J8V1_9HYPH</name>
<protein>
    <submittedName>
        <fullName evidence="2">Plasmid pRiA4b ORF-3 family protein</fullName>
    </submittedName>
</protein>
<dbReference type="InterPro" id="IPR012912">
    <property type="entry name" value="Plasmid_pRiA4b_Orf3-like"/>
</dbReference>
<evidence type="ECO:0000313" key="3">
    <source>
        <dbReference type="Proteomes" id="UP000664288"/>
    </source>
</evidence>
<gene>
    <name evidence="2" type="ORF">J1C47_20850</name>
</gene>
<dbReference type="EMBL" id="JAFMPY010000032">
    <property type="protein sequence ID" value="MBO0906105.1"/>
    <property type="molecule type" value="Genomic_DNA"/>
</dbReference>
<evidence type="ECO:0000313" key="2">
    <source>
        <dbReference type="EMBL" id="MBO0906105.1"/>
    </source>
</evidence>
<dbReference type="Proteomes" id="UP000664288">
    <property type="component" value="Unassembled WGS sequence"/>
</dbReference>
<dbReference type="RefSeq" id="WP_207352739.1">
    <property type="nucleotide sequence ID" value="NZ_JAFMPY010000032.1"/>
</dbReference>
<keyword evidence="3" id="KW-1185">Reference proteome</keyword>
<reference evidence="2 3" key="1">
    <citation type="submission" date="2021-03" db="EMBL/GenBank/DDBJ databases">
        <title>Whole genome sequence of Jiella sp. MQZ13P-4.</title>
        <authorList>
            <person name="Tuo L."/>
        </authorList>
    </citation>
    <scope>NUCLEOTIDE SEQUENCE [LARGE SCALE GENOMIC DNA]</scope>
    <source>
        <strain evidence="2 3">MQZ13P-4</strain>
    </source>
</reference>